<dbReference type="AlphaFoldDB" id="A0A0D2MD44"/>
<dbReference type="Proteomes" id="UP000054270">
    <property type="component" value="Unassembled WGS sequence"/>
</dbReference>
<evidence type="ECO:0000313" key="1">
    <source>
        <dbReference type="EMBL" id="KJA21443.1"/>
    </source>
</evidence>
<evidence type="ECO:0000313" key="2">
    <source>
        <dbReference type="Proteomes" id="UP000054270"/>
    </source>
</evidence>
<keyword evidence="2" id="KW-1185">Reference proteome</keyword>
<proteinExistence type="predicted"/>
<organism evidence="1 2">
    <name type="scientific">Hypholoma sublateritium (strain FD-334 SS-4)</name>
    <dbReference type="NCBI Taxonomy" id="945553"/>
    <lineage>
        <taxon>Eukaryota</taxon>
        <taxon>Fungi</taxon>
        <taxon>Dikarya</taxon>
        <taxon>Basidiomycota</taxon>
        <taxon>Agaricomycotina</taxon>
        <taxon>Agaricomycetes</taxon>
        <taxon>Agaricomycetidae</taxon>
        <taxon>Agaricales</taxon>
        <taxon>Agaricineae</taxon>
        <taxon>Strophariaceae</taxon>
        <taxon>Hypholoma</taxon>
    </lineage>
</organism>
<dbReference type="EMBL" id="KN817558">
    <property type="protein sequence ID" value="KJA21443.1"/>
    <property type="molecule type" value="Genomic_DNA"/>
</dbReference>
<gene>
    <name evidence="1" type="ORF">HYPSUDRAFT_732980</name>
</gene>
<name>A0A0D2MD44_HYPSF</name>
<reference evidence="2" key="1">
    <citation type="submission" date="2014-04" db="EMBL/GenBank/DDBJ databases">
        <title>Evolutionary Origins and Diversification of the Mycorrhizal Mutualists.</title>
        <authorList>
            <consortium name="DOE Joint Genome Institute"/>
            <consortium name="Mycorrhizal Genomics Consortium"/>
            <person name="Kohler A."/>
            <person name="Kuo A."/>
            <person name="Nagy L.G."/>
            <person name="Floudas D."/>
            <person name="Copeland A."/>
            <person name="Barry K.W."/>
            <person name="Cichocki N."/>
            <person name="Veneault-Fourrey C."/>
            <person name="LaButti K."/>
            <person name="Lindquist E.A."/>
            <person name="Lipzen A."/>
            <person name="Lundell T."/>
            <person name="Morin E."/>
            <person name="Murat C."/>
            <person name="Riley R."/>
            <person name="Ohm R."/>
            <person name="Sun H."/>
            <person name="Tunlid A."/>
            <person name="Henrissat B."/>
            <person name="Grigoriev I.V."/>
            <person name="Hibbett D.S."/>
            <person name="Martin F."/>
        </authorList>
    </citation>
    <scope>NUCLEOTIDE SEQUENCE [LARGE SCALE GENOMIC DNA]</scope>
    <source>
        <strain evidence="2">FD-334 SS-4</strain>
    </source>
</reference>
<accession>A0A0D2MD44</accession>
<sequence>MHPLTSLTTFVDSIFWPIADQISQIIMVAFFNKFHNLSELELSFNSRVIEALRPQYDWSNLDPSVAVAFLTLLRSQTRLETLIISGIKGFPLHGILALAKYRQHLKTLTIFSVTVDFTDVVQTTADLEASTAVATGPGRLAKCNLGTGTHEVLSILTGSPGSPAKNHPILDFSSIEELSVYWMHPDDVAWTKLLMQSSLLNYSRVAEWLSTA</sequence>
<protein>
    <submittedName>
        <fullName evidence="1">Uncharacterized protein</fullName>
    </submittedName>
</protein>